<dbReference type="Gene3D" id="3.40.50.2000">
    <property type="entry name" value="Glycogen Phosphorylase B"/>
    <property type="match status" value="5"/>
</dbReference>
<dbReference type="PANTHER" id="PTHR11926">
    <property type="entry name" value="GLUCOSYL/GLUCURONOSYL TRANSFERASES"/>
    <property type="match status" value="1"/>
</dbReference>
<dbReference type="CDD" id="cd03784">
    <property type="entry name" value="GT1_Gtf-like"/>
    <property type="match status" value="1"/>
</dbReference>
<evidence type="ECO:0008006" key="6">
    <source>
        <dbReference type="Google" id="ProtNLM"/>
    </source>
</evidence>
<dbReference type="Gramene" id="ONIVA10G05420.1">
    <property type="protein sequence ID" value="ONIVA10G05420.1"/>
    <property type="gene ID" value="ONIVA10G05420"/>
</dbReference>
<evidence type="ECO:0000313" key="5">
    <source>
        <dbReference type="Proteomes" id="UP000006591"/>
    </source>
</evidence>
<dbReference type="GO" id="GO:0080044">
    <property type="term" value="F:quercetin 7-O-glucosyltransferase activity"/>
    <property type="evidence" value="ECO:0007669"/>
    <property type="project" value="TreeGrafter"/>
</dbReference>
<comment type="similarity">
    <text evidence="1">Belongs to the UDP-glycosyltransferase family.</text>
</comment>
<dbReference type="AlphaFoldDB" id="A0A0E0IQL9"/>
<dbReference type="EnsemblPlants" id="ONIVA10G05420.1">
    <property type="protein sequence ID" value="ONIVA10G05420.1"/>
    <property type="gene ID" value="ONIVA10G05420"/>
</dbReference>
<reference evidence="4" key="1">
    <citation type="submission" date="2015-04" db="UniProtKB">
        <authorList>
            <consortium name="EnsemblPlants"/>
        </authorList>
    </citation>
    <scope>IDENTIFICATION</scope>
    <source>
        <strain evidence="4">SL10</strain>
    </source>
</reference>
<name>A0A0E0IQL9_ORYNI</name>
<dbReference type="PANTHER" id="PTHR11926:SF1412">
    <property type="entry name" value="UDP-GLYCOSYLTRANSFERASE 83A1-LIKE"/>
    <property type="match status" value="1"/>
</dbReference>
<evidence type="ECO:0000256" key="1">
    <source>
        <dbReference type="ARBA" id="ARBA00009995"/>
    </source>
</evidence>
<dbReference type="InterPro" id="IPR002213">
    <property type="entry name" value="UDP_glucos_trans"/>
</dbReference>
<dbReference type="Pfam" id="PF00201">
    <property type="entry name" value="UDPGT"/>
    <property type="match status" value="1"/>
</dbReference>
<organism evidence="4">
    <name type="scientific">Oryza nivara</name>
    <name type="common">Indian wild rice</name>
    <name type="synonym">Oryza sativa f. spontanea</name>
    <dbReference type="NCBI Taxonomy" id="4536"/>
    <lineage>
        <taxon>Eukaryota</taxon>
        <taxon>Viridiplantae</taxon>
        <taxon>Streptophyta</taxon>
        <taxon>Embryophyta</taxon>
        <taxon>Tracheophyta</taxon>
        <taxon>Spermatophyta</taxon>
        <taxon>Magnoliopsida</taxon>
        <taxon>Liliopsida</taxon>
        <taxon>Poales</taxon>
        <taxon>Poaceae</taxon>
        <taxon>BOP clade</taxon>
        <taxon>Oryzoideae</taxon>
        <taxon>Oryzeae</taxon>
        <taxon>Oryzinae</taxon>
        <taxon>Oryza</taxon>
    </lineage>
</organism>
<feature type="region of interest" description="Disordered" evidence="3">
    <location>
        <begin position="606"/>
        <end position="673"/>
    </location>
</feature>
<evidence type="ECO:0000256" key="2">
    <source>
        <dbReference type="ARBA" id="ARBA00022679"/>
    </source>
</evidence>
<evidence type="ECO:0000313" key="4">
    <source>
        <dbReference type="EnsemblPlants" id="ONIVA10G05420.1"/>
    </source>
</evidence>
<feature type="region of interest" description="Disordered" evidence="3">
    <location>
        <begin position="742"/>
        <end position="763"/>
    </location>
</feature>
<feature type="compositionally biased region" description="Basic residues" evidence="3">
    <location>
        <begin position="950"/>
        <end position="965"/>
    </location>
</feature>
<dbReference type="OMA" id="WPDQGVG"/>
<dbReference type="FunFam" id="3.40.50.2000:FF:000061">
    <property type="entry name" value="UDP-glycosyltransferase 83A1"/>
    <property type="match status" value="1"/>
</dbReference>
<dbReference type="HOGENOM" id="CLU_013039_0_0_1"/>
<reference evidence="4" key="2">
    <citation type="submission" date="2018-04" db="EMBL/GenBank/DDBJ databases">
        <title>OnivRS2 (Oryza nivara Reference Sequence Version 2).</title>
        <authorList>
            <person name="Zhang J."/>
            <person name="Kudrna D."/>
            <person name="Lee S."/>
            <person name="Talag J."/>
            <person name="Rajasekar S."/>
            <person name="Welchert J."/>
            <person name="Hsing Y.-I."/>
            <person name="Wing R.A."/>
        </authorList>
    </citation>
    <scope>NUCLEOTIDE SEQUENCE [LARGE SCALE GENOMIC DNA]</scope>
</reference>
<keyword evidence="5" id="KW-1185">Reference proteome</keyword>
<sequence length="965" mass="104111">MEGVRNGVPFVAWPYFADQFVNRAYICDIWRIGLPAVADEKSGMITKEHIAGRVVEVMGDAGMRKRIEAMMAVAHESIQEDGCSHGNFDIFGHVIPLMEVAHALADRGVAVTFVNTEFNHGRVVAAMPSPPRRNGVTENGGSGKLGMRRNRIRLVAVPDGLGPDEDRNNLVRLTVLMQEHMAPPVEELIRRSGEEEAAVDGDGDGWGRITCVVADYNVGTWALDVARRTGVMSTAVWPASAAVVASLLSIPELVRDKVIDAQDGSALTQEAFQLSPDMPMMQPAHLAWNCIGNDEGQELLFRYLLAGVRAVDECDYILCNSFRGAEAATFARFPKILPVGPLLTGERPGMPVGNFWRPEDGACMSWLDVQPARSVVYVAFGSFTMFDRRQFQELALGLELTGRPFLWVVRPDIVRGDVHEYPDGFLDRVVASGNGGGRGKVVAWAPQQRVLAHPAVACFVSHCGWNSIMEGVRNGVPFVAWPYFADQFVNRAYICDIWRVGLPAVTDEKLGVVTKKHIAGRVEEVMGDSGMRKRIEAMMAVAHESVQEGGCSHGNFDMFRMRTVNFFQVSWWRLSTCDSYTSGGDGVRCPGRRLVEVSALGDSVADRRGGVSRGGQHGRLGGEWPDQGVGVGEEEEGGDTDKEGGRRRVPPHGCRAAASPGQRRVASRRVTSSRRTLVASEQLGAAAAGMAVVGRAGERGLAVDDDLGPARGRREILAPNHRDDPRLLGIFCINGVTTTGSAARARRPVPGAGPRHPAHGGRALAGNRGVAVTFVNTEFNHGRVVAAMPSPPRRNGETENGGSGGKLGMGPLIRLVAVPDGMEPDDDRNNLLRLTVFMQEHMAPRVEELIRRSGEEEAAVDGDGDGWGRIRCVVADYDVGTWALDVASRTGVKSAAVWPASAAVMASLLSVPELIRDKIIDAHGLCPSTTAAADGDGRGGGGEGGEGRAQGRRRRRDKKIRIGTR</sequence>
<feature type="compositionally biased region" description="Gly residues" evidence="3">
    <location>
        <begin position="938"/>
        <end position="948"/>
    </location>
</feature>
<protein>
    <recommendedName>
        <fullName evidence="6">UDP-glycosyltransferases domain-containing protein</fullName>
    </recommendedName>
</protein>
<feature type="region of interest" description="Disordered" evidence="3">
    <location>
        <begin position="930"/>
        <end position="965"/>
    </location>
</feature>
<dbReference type="FunFam" id="3.40.50.2000:FF:000348">
    <property type="entry name" value="UDP-glycosyltransferase 83A1"/>
    <property type="match status" value="1"/>
</dbReference>
<accession>A0A0E0IQL9</accession>
<dbReference type="GO" id="GO:0080043">
    <property type="term" value="F:quercetin 3-O-glucosyltransferase activity"/>
    <property type="evidence" value="ECO:0007669"/>
    <property type="project" value="TreeGrafter"/>
</dbReference>
<keyword evidence="2" id="KW-0808">Transferase</keyword>
<dbReference type="eggNOG" id="KOG1192">
    <property type="taxonomic scope" value="Eukaryota"/>
</dbReference>
<proteinExistence type="inferred from homology"/>
<dbReference type="SUPFAM" id="SSF53756">
    <property type="entry name" value="UDP-Glycosyltransferase/glycogen phosphorylase"/>
    <property type="match status" value="3"/>
</dbReference>
<evidence type="ECO:0000256" key="3">
    <source>
        <dbReference type="SAM" id="MobiDB-lite"/>
    </source>
</evidence>
<feature type="compositionally biased region" description="Gly residues" evidence="3">
    <location>
        <begin position="611"/>
        <end position="621"/>
    </location>
</feature>
<dbReference type="Proteomes" id="UP000006591">
    <property type="component" value="Chromosome 10"/>
</dbReference>
<feature type="region of interest" description="Disordered" evidence="3">
    <location>
        <begin position="786"/>
        <end position="806"/>
    </location>
</feature>